<evidence type="ECO:0000313" key="2">
    <source>
        <dbReference type="Proteomes" id="UP001283361"/>
    </source>
</evidence>
<dbReference type="Proteomes" id="UP001283361">
    <property type="component" value="Unassembled WGS sequence"/>
</dbReference>
<gene>
    <name evidence="1" type="ORF">RRG08_006403</name>
</gene>
<reference evidence="1" key="1">
    <citation type="journal article" date="2023" name="G3 (Bethesda)">
        <title>A reference genome for the long-term kleptoplast-retaining sea slug Elysia crispata morphotype clarki.</title>
        <authorList>
            <person name="Eastman K.E."/>
            <person name="Pendleton A.L."/>
            <person name="Shaikh M.A."/>
            <person name="Suttiyut T."/>
            <person name="Ogas R."/>
            <person name="Tomko P."/>
            <person name="Gavelis G."/>
            <person name="Widhalm J.R."/>
            <person name="Wisecaver J.H."/>
        </authorList>
    </citation>
    <scope>NUCLEOTIDE SEQUENCE</scope>
    <source>
        <strain evidence="1">ECLA1</strain>
    </source>
</reference>
<comment type="caution">
    <text evidence="1">The sequence shown here is derived from an EMBL/GenBank/DDBJ whole genome shotgun (WGS) entry which is preliminary data.</text>
</comment>
<keyword evidence="2" id="KW-1185">Reference proteome</keyword>
<dbReference type="EMBL" id="JAWDGP010007073">
    <property type="protein sequence ID" value="KAK3730554.1"/>
    <property type="molecule type" value="Genomic_DNA"/>
</dbReference>
<sequence>MGFIRCSMPASCRVSDNGGRLVLGRAGRDATFHLFFFSTPLVPSMDPKALIDDEVYKGLKNTFLKVLVQLYYLREDGSKPWSEVEDWMLKMFPGSNLQRGRVRYLIESAHAQFLKAEDKISFLAMGVDFDFLSESLSRFGITRSTVSMPPNTVLDYVVPNKMVIDLENTRKELKLPKRITLDWVKHLTGINVTGAMMDKLLKDYCLQSSCDKAFDYFEKDVTLNTGESLGRDKDKMFSRFFDGENATNR</sequence>
<dbReference type="AlphaFoldDB" id="A0AAE0Y2U1"/>
<proteinExistence type="predicted"/>
<accession>A0AAE0Y2U1</accession>
<name>A0AAE0Y2U1_9GAST</name>
<organism evidence="1 2">
    <name type="scientific">Elysia crispata</name>
    <name type="common">lettuce slug</name>
    <dbReference type="NCBI Taxonomy" id="231223"/>
    <lineage>
        <taxon>Eukaryota</taxon>
        <taxon>Metazoa</taxon>
        <taxon>Spiralia</taxon>
        <taxon>Lophotrochozoa</taxon>
        <taxon>Mollusca</taxon>
        <taxon>Gastropoda</taxon>
        <taxon>Heterobranchia</taxon>
        <taxon>Euthyneura</taxon>
        <taxon>Panpulmonata</taxon>
        <taxon>Sacoglossa</taxon>
        <taxon>Placobranchoidea</taxon>
        <taxon>Plakobranchidae</taxon>
        <taxon>Elysia</taxon>
    </lineage>
</organism>
<protein>
    <submittedName>
        <fullName evidence="1">Uncharacterized protein</fullName>
    </submittedName>
</protein>
<evidence type="ECO:0000313" key="1">
    <source>
        <dbReference type="EMBL" id="KAK3730554.1"/>
    </source>
</evidence>